<dbReference type="CDD" id="cd00586">
    <property type="entry name" value="4HBT"/>
    <property type="match status" value="1"/>
</dbReference>
<dbReference type="Gene3D" id="3.10.129.10">
    <property type="entry name" value="Hotdog Thioesterase"/>
    <property type="match status" value="1"/>
</dbReference>
<dbReference type="KEGG" id="nfr:ERS450000_02866"/>
<dbReference type="AlphaFoldDB" id="A0A0H5NTD3"/>
<gene>
    <name evidence="1" type="ORF">ERS450000_02866</name>
</gene>
<reference evidence="2" key="1">
    <citation type="submission" date="2015-03" db="EMBL/GenBank/DDBJ databases">
        <authorList>
            <consortium name="Pathogen Informatics"/>
        </authorList>
    </citation>
    <scope>NUCLEOTIDE SEQUENCE [LARGE SCALE GENOMIC DNA]</scope>
    <source>
        <strain evidence="2">NCTC11134</strain>
    </source>
</reference>
<name>A0A0H5NTD3_NOCFR</name>
<proteinExistence type="predicted"/>
<sequence>MSGVVVERVVDWQDTDAAGHYHHSTVIRWVEAAEAALLDGLGLRGLFGSIPRVRFEVDYLDRLWFGDTAAIALSVGRLGRSSVRYDFLVTRIPPDAQPPSPAARGALTAVHAPDPAARSRPWPTAVAAALRGTRAADPRTDYPRHQ</sequence>
<dbReference type="Proteomes" id="UP000057820">
    <property type="component" value="Chromosome 1"/>
</dbReference>
<protein>
    <submittedName>
        <fullName evidence="1">Acyl-CoA thioester hydrolase, YbgC/YbaW family</fullName>
    </submittedName>
</protein>
<keyword evidence="1" id="KW-0378">Hydrolase</keyword>
<accession>A0A0H5NTD3</accession>
<dbReference type="InterPro" id="IPR029069">
    <property type="entry name" value="HotDog_dom_sf"/>
</dbReference>
<dbReference type="Pfam" id="PF13279">
    <property type="entry name" value="4HBT_2"/>
    <property type="match status" value="1"/>
</dbReference>
<dbReference type="EMBL" id="LN868938">
    <property type="protein sequence ID" value="CRY78314.1"/>
    <property type="molecule type" value="Genomic_DNA"/>
</dbReference>
<dbReference type="SUPFAM" id="SSF54637">
    <property type="entry name" value="Thioesterase/thiol ester dehydrase-isomerase"/>
    <property type="match status" value="1"/>
</dbReference>
<dbReference type="RefSeq" id="WP_060592888.1">
    <property type="nucleotide sequence ID" value="NZ_CAACYE020000001.1"/>
</dbReference>
<organism evidence="1 2">
    <name type="scientific">Nocardia farcinica</name>
    <dbReference type="NCBI Taxonomy" id="37329"/>
    <lineage>
        <taxon>Bacteria</taxon>
        <taxon>Bacillati</taxon>
        <taxon>Actinomycetota</taxon>
        <taxon>Actinomycetes</taxon>
        <taxon>Mycobacteriales</taxon>
        <taxon>Nocardiaceae</taxon>
        <taxon>Nocardia</taxon>
    </lineage>
</organism>
<evidence type="ECO:0000313" key="1">
    <source>
        <dbReference type="EMBL" id="CRY78314.1"/>
    </source>
</evidence>
<evidence type="ECO:0000313" key="2">
    <source>
        <dbReference type="Proteomes" id="UP000057820"/>
    </source>
</evidence>
<dbReference type="GO" id="GO:0016787">
    <property type="term" value="F:hydrolase activity"/>
    <property type="evidence" value="ECO:0007669"/>
    <property type="project" value="UniProtKB-KW"/>
</dbReference>